<keyword evidence="7" id="KW-0675">Receptor</keyword>
<evidence type="ECO:0000256" key="7">
    <source>
        <dbReference type="ARBA" id="ARBA00023170"/>
    </source>
</evidence>
<keyword evidence="8" id="KW-0807">Transducer</keyword>
<dbReference type="GO" id="GO:0007267">
    <property type="term" value="P:cell-cell signaling"/>
    <property type="evidence" value="ECO:0007669"/>
    <property type="project" value="TreeGrafter"/>
</dbReference>
<evidence type="ECO:0000259" key="10">
    <source>
        <dbReference type="PROSITE" id="PS50262"/>
    </source>
</evidence>
<feature type="transmembrane region" description="Helical" evidence="9">
    <location>
        <begin position="45"/>
        <end position="74"/>
    </location>
</feature>
<keyword evidence="4 9" id="KW-1133">Transmembrane helix</keyword>
<evidence type="ECO:0000256" key="1">
    <source>
        <dbReference type="ARBA" id="ARBA00004651"/>
    </source>
</evidence>
<dbReference type="PANTHER" id="PTHR24248">
    <property type="entry name" value="ADRENERGIC RECEPTOR-RELATED G-PROTEIN COUPLED RECEPTOR"/>
    <property type="match status" value="1"/>
</dbReference>
<dbReference type="GO" id="GO:0071880">
    <property type="term" value="P:adenylate cyclase-activating adrenergic receptor signaling pathway"/>
    <property type="evidence" value="ECO:0007669"/>
    <property type="project" value="TreeGrafter"/>
</dbReference>
<dbReference type="WBParaSite" id="ALUE_0000687801-mRNA-1">
    <property type="protein sequence ID" value="ALUE_0000687801-mRNA-1"/>
    <property type="gene ID" value="ALUE_0000687801"/>
</dbReference>
<dbReference type="InterPro" id="IPR017452">
    <property type="entry name" value="GPCR_Rhodpsn_7TM"/>
</dbReference>
<keyword evidence="11" id="KW-1185">Reference proteome</keyword>
<dbReference type="Pfam" id="PF00001">
    <property type="entry name" value="7tm_1"/>
    <property type="match status" value="1"/>
</dbReference>
<reference evidence="12" key="1">
    <citation type="submission" date="2023-03" db="UniProtKB">
        <authorList>
            <consortium name="WormBaseParasite"/>
        </authorList>
    </citation>
    <scope>IDENTIFICATION</scope>
</reference>
<feature type="transmembrane region" description="Helical" evidence="9">
    <location>
        <begin position="21"/>
        <end position="39"/>
    </location>
</feature>
<organism evidence="11 12">
    <name type="scientific">Ascaris lumbricoides</name>
    <name type="common">Giant roundworm</name>
    <dbReference type="NCBI Taxonomy" id="6252"/>
    <lineage>
        <taxon>Eukaryota</taxon>
        <taxon>Metazoa</taxon>
        <taxon>Ecdysozoa</taxon>
        <taxon>Nematoda</taxon>
        <taxon>Chromadorea</taxon>
        <taxon>Rhabditida</taxon>
        <taxon>Spirurina</taxon>
        <taxon>Ascaridomorpha</taxon>
        <taxon>Ascaridoidea</taxon>
        <taxon>Ascarididae</taxon>
        <taxon>Ascaris</taxon>
    </lineage>
</organism>
<protein>
    <submittedName>
        <fullName evidence="12">G-protein coupled receptors family 1 profile domain-containing protein</fullName>
    </submittedName>
</protein>
<dbReference type="Gene3D" id="1.20.1070.10">
    <property type="entry name" value="Rhodopsin 7-helix transmembrane proteins"/>
    <property type="match status" value="1"/>
</dbReference>
<dbReference type="GO" id="GO:0007200">
    <property type="term" value="P:phospholipase C-activating G protein-coupled receptor signaling pathway"/>
    <property type="evidence" value="ECO:0007669"/>
    <property type="project" value="TreeGrafter"/>
</dbReference>
<keyword evidence="3 9" id="KW-0812">Transmembrane</keyword>
<keyword evidence="5" id="KW-0297">G-protein coupled receptor</keyword>
<keyword evidence="6 9" id="KW-0472">Membrane</keyword>
<dbReference type="PANTHER" id="PTHR24248:SF72">
    <property type="entry name" value="G-PROTEIN COUPLED RECEPTORS FAMILY 1 PROFILE DOMAIN-CONTAINING PROTEIN"/>
    <property type="match status" value="1"/>
</dbReference>
<evidence type="ECO:0000256" key="4">
    <source>
        <dbReference type="ARBA" id="ARBA00022989"/>
    </source>
</evidence>
<evidence type="ECO:0000256" key="3">
    <source>
        <dbReference type="ARBA" id="ARBA00022692"/>
    </source>
</evidence>
<evidence type="ECO:0000256" key="6">
    <source>
        <dbReference type="ARBA" id="ARBA00023136"/>
    </source>
</evidence>
<dbReference type="GO" id="GO:0005886">
    <property type="term" value="C:plasma membrane"/>
    <property type="evidence" value="ECO:0007669"/>
    <property type="project" value="UniProtKB-SubCell"/>
</dbReference>
<evidence type="ECO:0000256" key="9">
    <source>
        <dbReference type="SAM" id="Phobius"/>
    </source>
</evidence>
<dbReference type="Proteomes" id="UP000036681">
    <property type="component" value="Unplaced"/>
</dbReference>
<accession>A0A9J2PBU2</accession>
<keyword evidence="2" id="KW-1003">Cell membrane</keyword>
<feature type="domain" description="G-protein coupled receptors family 1 profile" evidence="10">
    <location>
        <begin position="1"/>
        <end position="95"/>
    </location>
</feature>
<evidence type="ECO:0000256" key="5">
    <source>
        <dbReference type="ARBA" id="ARBA00023040"/>
    </source>
</evidence>
<dbReference type="PROSITE" id="PS00237">
    <property type="entry name" value="G_PROTEIN_RECEP_F1_1"/>
    <property type="match status" value="1"/>
</dbReference>
<dbReference type="GO" id="GO:0007204">
    <property type="term" value="P:positive regulation of cytosolic calcium ion concentration"/>
    <property type="evidence" value="ECO:0007669"/>
    <property type="project" value="TreeGrafter"/>
</dbReference>
<proteinExistence type="predicted"/>
<dbReference type="GO" id="GO:0043410">
    <property type="term" value="P:positive regulation of MAPK cascade"/>
    <property type="evidence" value="ECO:0007669"/>
    <property type="project" value="TreeGrafter"/>
</dbReference>
<dbReference type="AlphaFoldDB" id="A0A9J2PBU2"/>
<evidence type="ECO:0000313" key="11">
    <source>
        <dbReference type="Proteomes" id="UP000036681"/>
    </source>
</evidence>
<dbReference type="SUPFAM" id="SSF81321">
    <property type="entry name" value="Family A G protein-coupled receptor-like"/>
    <property type="match status" value="1"/>
</dbReference>
<evidence type="ECO:0000256" key="8">
    <source>
        <dbReference type="ARBA" id="ARBA00023224"/>
    </source>
</evidence>
<dbReference type="PROSITE" id="PS50262">
    <property type="entry name" value="G_PROTEIN_RECEP_F1_2"/>
    <property type="match status" value="1"/>
</dbReference>
<dbReference type="InterPro" id="IPR000276">
    <property type="entry name" value="GPCR_Rhodpsn"/>
</dbReference>
<evidence type="ECO:0000313" key="12">
    <source>
        <dbReference type="WBParaSite" id="ALUE_0000687801-mRNA-1"/>
    </source>
</evidence>
<feature type="transmembrane region" description="Helical" evidence="9">
    <location>
        <begin position="95"/>
        <end position="115"/>
    </location>
</feature>
<name>A0A9J2PBU2_ASCLU</name>
<sequence length="125" mass="13841">MRGLSLRTALTNYYHEGQRDEWIAQGGIVVMPLAISNILTESRWLYGMLLCKVWTSLDVICCTASIVTLCAISADRFIGVTRPLQYAQLVTTRRVFYSCGGNTFAIILCDMGGLYSDSIGNDAME</sequence>
<evidence type="ECO:0000256" key="2">
    <source>
        <dbReference type="ARBA" id="ARBA00022475"/>
    </source>
</evidence>
<dbReference type="GO" id="GO:0004937">
    <property type="term" value="F:alpha1-adrenergic receptor activity"/>
    <property type="evidence" value="ECO:0007669"/>
    <property type="project" value="TreeGrafter"/>
</dbReference>
<comment type="subcellular location">
    <subcellularLocation>
        <location evidence="1">Cell membrane</location>
        <topology evidence="1">Multi-pass membrane protein</topology>
    </subcellularLocation>
</comment>